<evidence type="ECO:0000256" key="1">
    <source>
        <dbReference type="ARBA" id="ARBA00004496"/>
    </source>
</evidence>
<feature type="binding site" evidence="11">
    <location>
        <position position="147"/>
    </location>
    <ligand>
        <name>substrate</name>
    </ligand>
</feature>
<feature type="binding site" evidence="11">
    <location>
        <begin position="21"/>
        <end position="23"/>
    </location>
    <ligand>
        <name>substrate</name>
    </ligand>
</feature>
<dbReference type="GO" id="GO:0005975">
    <property type="term" value="P:carbohydrate metabolic process"/>
    <property type="evidence" value="ECO:0007669"/>
    <property type="project" value="InterPro"/>
</dbReference>
<feature type="binding site" evidence="11">
    <location>
        <begin position="120"/>
        <end position="121"/>
    </location>
    <ligand>
        <name>substrate</name>
    </ligand>
</feature>
<proteinExistence type="inferred from homology"/>
<dbReference type="GO" id="GO:0005737">
    <property type="term" value="C:cytoplasm"/>
    <property type="evidence" value="ECO:0007669"/>
    <property type="project" value="UniProtKB-SubCell"/>
</dbReference>
<dbReference type="InterPro" id="IPR006543">
    <property type="entry name" value="Histidinol-phos"/>
</dbReference>
<protein>
    <recommendedName>
        <fullName evidence="7 9">D,D-heptose 1,7-bisphosphate phosphatase</fullName>
        <ecNumber evidence="9">3.1.3.-</ecNumber>
    </recommendedName>
</protein>
<feature type="binding site" evidence="13">
    <location>
        <position position="119"/>
    </location>
    <ligand>
        <name>Zn(2+)</name>
        <dbReference type="ChEBI" id="CHEBI:29105"/>
    </ligand>
</feature>
<dbReference type="GeneID" id="78362083"/>
<feature type="binding site" evidence="13">
    <location>
        <position position="147"/>
    </location>
    <ligand>
        <name>Mg(2+)</name>
        <dbReference type="ChEBI" id="CHEBI:18420"/>
    </ligand>
</feature>
<evidence type="ECO:0000256" key="5">
    <source>
        <dbReference type="ARBA" id="ARBA00022833"/>
    </source>
</evidence>
<keyword evidence="15" id="KW-1185">Reference proteome</keyword>
<dbReference type="EMBL" id="NHMP01000008">
    <property type="protein sequence ID" value="OXE45621.1"/>
    <property type="molecule type" value="Genomic_DNA"/>
</dbReference>
<evidence type="ECO:0000256" key="8">
    <source>
        <dbReference type="ARBA" id="ARBA00061616"/>
    </source>
</evidence>
<dbReference type="NCBIfam" id="NF006506">
    <property type="entry name" value="PRK08942.1"/>
    <property type="match status" value="1"/>
</dbReference>
<feature type="binding site" evidence="13">
    <location>
        <position position="146"/>
    </location>
    <ligand>
        <name>Mg(2+)</name>
        <dbReference type="ChEBI" id="CHEBI:18420"/>
    </ligand>
</feature>
<keyword evidence="13" id="KW-0460">Magnesium</keyword>
<evidence type="ECO:0000313" key="15">
    <source>
        <dbReference type="Proteomes" id="UP000214610"/>
    </source>
</evidence>
<keyword evidence="5 13" id="KW-0862">Zinc</keyword>
<dbReference type="PANTHER" id="PTHR42891:SF1">
    <property type="entry name" value="D-GLYCERO-BETA-D-MANNO-HEPTOSE-1,7-BISPHOSPHATE 7-PHOSPHATASE"/>
    <property type="match status" value="1"/>
</dbReference>
<dbReference type="GO" id="GO:0046872">
    <property type="term" value="F:metal ion binding"/>
    <property type="evidence" value="ECO:0007669"/>
    <property type="project" value="UniProtKB-KW"/>
</dbReference>
<feature type="site" description="Contributes to substrate recognition" evidence="12">
    <location>
        <position position="120"/>
    </location>
</feature>
<evidence type="ECO:0000313" key="14">
    <source>
        <dbReference type="EMBL" id="OXE45621.1"/>
    </source>
</evidence>
<organism evidence="14 15">
    <name type="scientific">Turicimonas muris</name>
    <dbReference type="NCBI Taxonomy" id="1796652"/>
    <lineage>
        <taxon>Bacteria</taxon>
        <taxon>Pseudomonadati</taxon>
        <taxon>Pseudomonadota</taxon>
        <taxon>Betaproteobacteria</taxon>
        <taxon>Burkholderiales</taxon>
        <taxon>Sutterellaceae</taxon>
        <taxon>Turicimonas</taxon>
    </lineage>
</organism>
<comment type="similarity">
    <text evidence="8 9">Belongs to the gmhB family.</text>
</comment>
<dbReference type="Pfam" id="PF13242">
    <property type="entry name" value="Hydrolase_like"/>
    <property type="match status" value="1"/>
</dbReference>
<keyword evidence="6 9" id="KW-0119">Carbohydrate metabolism</keyword>
<feature type="binding site" evidence="13">
    <location>
        <position position="102"/>
    </location>
    <ligand>
        <name>Zn(2+)</name>
        <dbReference type="ChEBI" id="CHEBI:29105"/>
    </ligand>
</feature>
<dbReference type="NCBIfam" id="TIGR00213">
    <property type="entry name" value="GmhB_yaeD"/>
    <property type="match status" value="1"/>
</dbReference>
<evidence type="ECO:0000256" key="3">
    <source>
        <dbReference type="ARBA" id="ARBA00022723"/>
    </source>
</evidence>
<feature type="active site" description="Nucleophile" evidence="10">
    <location>
        <position position="21"/>
    </location>
</feature>
<feature type="site" description="Stabilizes the phosphoryl group" evidence="12">
    <location>
        <position position="63"/>
    </location>
</feature>
<dbReference type="GO" id="GO:0016791">
    <property type="term" value="F:phosphatase activity"/>
    <property type="evidence" value="ECO:0007669"/>
    <property type="project" value="InterPro"/>
</dbReference>
<dbReference type="PANTHER" id="PTHR42891">
    <property type="entry name" value="D-GLYCERO-BETA-D-MANNO-HEPTOSE-1,7-BISPHOSPHATE 7-PHOSPHATASE"/>
    <property type="match status" value="1"/>
</dbReference>
<dbReference type="InterPro" id="IPR023214">
    <property type="entry name" value="HAD_sf"/>
</dbReference>
<dbReference type="NCBIfam" id="TIGR01662">
    <property type="entry name" value="HAD-SF-IIIA"/>
    <property type="match status" value="1"/>
</dbReference>
<feature type="binding site" evidence="13">
    <location>
        <position position="21"/>
    </location>
    <ligand>
        <name>Mg(2+)</name>
        <dbReference type="ChEBI" id="CHEBI:18420"/>
    </ligand>
</feature>
<evidence type="ECO:0000256" key="9">
    <source>
        <dbReference type="PIRNR" id="PIRNR004682"/>
    </source>
</evidence>
<dbReference type="RefSeq" id="WP_066594104.1">
    <property type="nucleotide sequence ID" value="NZ_CAJTBZ010000003.1"/>
</dbReference>
<evidence type="ECO:0000256" key="11">
    <source>
        <dbReference type="PIRSR" id="PIRSR004682-2"/>
    </source>
</evidence>
<feature type="active site" description="Proton donor" evidence="10">
    <location>
        <position position="23"/>
    </location>
</feature>
<dbReference type="NCBIfam" id="TIGR01656">
    <property type="entry name" value="Histidinol-ppas"/>
    <property type="match status" value="1"/>
</dbReference>
<dbReference type="Gene3D" id="3.40.50.1000">
    <property type="entry name" value="HAD superfamily/HAD-like"/>
    <property type="match status" value="1"/>
</dbReference>
<dbReference type="CDD" id="cd07503">
    <property type="entry name" value="HAD_HisB-N"/>
    <property type="match status" value="1"/>
</dbReference>
<comment type="cofactor">
    <cofactor evidence="13">
        <name>Mg(2+)</name>
        <dbReference type="ChEBI" id="CHEBI:18420"/>
    </cofactor>
</comment>
<evidence type="ECO:0000256" key="12">
    <source>
        <dbReference type="PIRSR" id="PIRSR004682-3"/>
    </source>
</evidence>
<comment type="caution">
    <text evidence="14">The sequence shown here is derived from an EMBL/GenBank/DDBJ whole genome shotgun (WGS) entry which is preliminary data.</text>
</comment>
<keyword evidence="2 9" id="KW-0963">Cytoplasm</keyword>
<evidence type="ECO:0000256" key="13">
    <source>
        <dbReference type="PIRSR" id="PIRSR004682-4"/>
    </source>
</evidence>
<evidence type="ECO:0000256" key="4">
    <source>
        <dbReference type="ARBA" id="ARBA00022801"/>
    </source>
</evidence>
<feature type="binding site" evidence="13">
    <location>
        <position position="104"/>
    </location>
    <ligand>
        <name>Zn(2+)</name>
        <dbReference type="ChEBI" id="CHEBI:29105"/>
    </ligand>
</feature>
<dbReference type="PIRSF" id="PIRSF004682">
    <property type="entry name" value="GmhB"/>
    <property type="match status" value="1"/>
</dbReference>
<accession>A0A227KFE9</accession>
<feature type="binding site" evidence="11">
    <location>
        <begin position="63"/>
        <end position="66"/>
    </location>
    <ligand>
        <name>substrate</name>
    </ligand>
</feature>
<dbReference type="FunFam" id="3.40.50.1000:FF:000037">
    <property type="entry name" value="D,D-heptose 1,7-bisphosphate phosphatase"/>
    <property type="match status" value="1"/>
</dbReference>
<gene>
    <name evidence="14" type="ORF">ADH67_10735</name>
</gene>
<evidence type="ECO:0000256" key="10">
    <source>
        <dbReference type="PIRSR" id="PIRSR004682-1"/>
    </source>
</evidence>
<feature type="binding site" evidence="13">
    <location>
        <position position="117"/>
    </location>
    <ligand>
        <name>Zn(2+)</name>
        <dbReference type="ChEBI" id="CHEBI:29105"/>
    </ligand>
</feature>
<sequence>MVYKFLFSRKAPAPIKAAFLDRDGVINIDYAYVSKKEHFDFVEGALEGIRVLVEKGYAPVLITNQSGIGRGKYTVFEFKKLCCWLEGVLAKQNTPLLAVYFCPHHPEKAFAPYLQECSCRKPAPGMLLAAQEDLNINMTQSIFIGDKNSDMTAAMRADIPTRILVQSDGFKPFDKQDCCTQTAKNLLEAAEQL</sequence>
<evidence type="ECO:0000256" key="7">
    <source>
        <dbReference type="ARBA" id="ARBA00031828"/>
    </source>
</evidence>
<dbReference type="InterPro" id="IPR004446">
    <property type="entry name" value="Heptose_bisP_phosphatase"/>
</dbReference>
<dbReference type="SUPFAM" id="SSF56784">
    <property type="entry name" value="HAD-like"/>
    <property type="match status" value="1"/>
</dbReference>
<comment type="subcellular location">
    <subcellularLocation>
        <location evidence="1 9">Cytoplasm</location>
    </subcellularLocation>
</comment>
<keyword evidence="3 13" id="KW-0479">Metal-binding</keyword>
<feature type="binding site" evidence="11">
    <location>
        <begin position="29"/>
        <end position="32"/>
    </location>
    <ligand>
        <name>substrate</name>
    </ligand>
</feature>
<evidence type="ECO:0000256" key="6">
    <source>
        <dbReference type="ARBA" id="ARBA00023277"/>
    </source>
</evidence>
<dbReference type="AlphaFoldDB" id="A0A227KFE9"/>
<dbReference type="EC" id="3.1.3.-" evidence="9"/>
<comment type="cofactor">
    <cofactor evidence="13">
        <name>Zn(2+)</name>
        <dbReference type="ChEBI" id="CHEBI:29105"/>
    </cofactor>
</comment>
<reference evidence="15" key="1">
    <citation type="submission" date="2017-05" db="EMBL/GenBank/DDBJ databases">
        <title>Improved OligoMM genomes.</title>
        <authorList>
            <person name="Garzetti D."/>
        </authorList>
    </citation>
    <scope>NUCLEOTIDE SEQUENCE [LARGE SCALE GENOMIC DNA]</scope>
    <source>
        <strain evidence="15">YL45</strain>
    </source>
</reference>
<evidence type="ECO:0000256" key="2">
    <source>
        <dbReference type="ARBA" id="ARBA00022490"/>
    </source>
</evidence>
<feature type="binding site" evidence="13">
    <location>
        <position position="23"/>
    </location>
    <ligand>
        <name>Mg(2+)</name>
        <dbReference type="ChEBI" id="CHEBI:18420"/>
    </ligand>
</feature>
<keyword evidence="4 9" id="KW-0378">Hydrolase</keyword>
<dbReference type="Proteomes" id="UP000214610">
    <property type="component" value="Unassembled WGS sequence"/>
</dbReference>
<feature type="site" description="Stabilizes the phosphoryl group" evidence="12">
    <location>
        <position position="121"/>
    </location>
</feature>
<name>A0A227KFE9_9BURK</name>
<dbReference type="InterPro" id="IPR006549">
    <property type="entry name" value="HAD-SF_hydro_IIIA"/>
</dbReference>
<dbReference type="InterPro" id="IPR036412">
    <property type="entry name" value="HAD-like_sf"/>
</dbReference>